<feature type="compositionally biased region" description="Polar residues" evidence="1">
    <location>
        <begin position="31"/>
        <end position="42"/>
    </location>
</feature>
<dbReference type="GeneID" id="111815723"/>
<name>A0A6P6E407_OCTDE</name>
<accession>A0A6P6E407</accession>
<dbReference type="Proteomes" id="UP000515203">
    <property type="component" value="Unplaced"/>
</dbReference>
<dbReference type="RefSeq" id="XP_023567059.1">
    <property type="nucleotide sequence ID" value="XM_023711291.1"/>
</dbReference>
<proteinExistence type="predicted"/>
<dbReference type="AlphaFoldDB" id="A0A6P6E407"/>
<dbReference type="InParanoid" id="A0A6P6E407"/>
<feature type="region of interest" description="Disordered" evidence="1">
    <location>
        <begin position="24"/>
        <end position="77"/>
    </location>
</feature>
<protein>
    <submittedName>
        <fullName evidence="3">Uncharacterized protein LOC111815723</fullName>
    </submittedName>
</protein>
<sequence>MGKCLSCCKKDKNFQSDCFEDEVASDPQHHGVSSVSQPNISLSPKLPHRSASYAISSPKRSRKSSSPSSPSTSSHFSGRSQCLFFKFQKSKSFLCWCQRSANFDSQEDTSTSDCKSCSDYFDALRSRRCFSSCKLSIVACNRHATFFESQPNKQDIFNLNEIEMFSKSPNYIPSMSEPTSGIAEEESFAVLSQDEDKASPTEIPKIRLSQTFLLVKRAA</sequence>
<evidence type="ECO:0000256" key="1">
    <source>
        <dbReference type="SAM" id="MobiDB-lite"/>
    </source>
</evidence>
<reference evidence="3" key="1">
    <citation type="submission" date="2025-08" db="UniProtKB">
        <authorList>
            <consortium name="RefSeq"/>
        </authorList>
    </citation>
    <scope>IDENTIFICATION</scope>
</reference>
<feature type="compositionally biased region" description="Low complexity" evidence="1">
    <location>
        <begin position="64"/>
        <end position="77"/>
    </location>
</feature>
<evidence type="ECO:0000313" key="2">
    <source>
        <dbReference type="Proteomes" id="UP000515203"/>
    </source>
</evidence>
<keyword evidence="2" id="KW-1185">Reference proteome</keyword>
<dbReference type="OrthoDB" id="9644206at2759"/>
<gene>
    <name evidence="3" type="primary">LOC111815723</name>
</gene>
<organism evidence="2 3">
    <name type="scientific">Octodon degus</name>
    <name type="common">Degu</name>
    <name type="synonym">Sciurus degus</name>
    <dbReference type="NCBI Taxonomy" id="10160"/>
    <lineage>
        <taxon>Eukaryota</taxon>
        <taxon>Metazoa</taxon>
        <taxon>Chordata</taxon>
        <taxon>Craniata</taxon>
        <taxon>Vertebrata</taxon>
        <taxon>Euteleostomi</taxon>
        <taxon>Mammalia</taxon>
        <taxon>Eutheria</taxon>
        <taxon>Euarchontoglires</taxon>
        <taxon>Glires</taxon>
        <taxon>Rodentia</taxon>
        <taxon>Hystricomorpha</taxon>
        <taxon>Octodontidae</taxon>
        <taxon>Octodon</taxon>
    </lineage>
</organism>
<evidence type="ECO:0000313" key="3">
    <source>
        <dbReference type="RefSeq" id="XP_023567059.1"/>
    </source>
</evidence>